<proteinExistence type="predicted"/>
<evidence type="ECO:0000313" key="4">
    <source>
        <dbReference type="EMBL" id="KAK3030767.1"/>
    </source>
</evidence>
<dbReference type="EMBL" id="JAVXUP010000328">
    <property type="protein sequence ID" value="KAK3030767.1"/>
    <property type="molecule type" value="Genomic_DNA"/>
</dbReference>
<name>A0AA89BB93_9ASTE</name>
<sequence>MLGNAANSHMVLTIIVAAVATTTNSTVHSSCHRPLLSTLFTIIWEGLYKVVFIAEVKYNKIQIPREEEVANNALGDVKDQAEDKANLKPWYTADKKLSKMSTEDLLMVIQEYPLPEGWYARLPSLQELANYGTKFETGIYEEQVKSRYRLPLHPFTLRFFEHYHMAPQQLVPNGWRKLVGLIYLVQTSGYKPDTTDFMRGKRKEKQPSVELHLAPNKTRVTPPDRSLRIVERVSIDEYPIFRPRWTFRCDDIGMPDSQISKQHQFMKFFLGTRRFFKTRLTRPLPMYASGSEMLSRFEMARQIETLERRLERVKRKATEEVKKAQDQGIRDFLNGNVGEEWLKKQTDDGLEIYEMTFMKAKEMFHERFPDIPLDDFVMPAVVSPSGETAMPSKAGDAAASHPPEEGPSGDAPEL</sequence>
<evidence type="ECO:0000259" key="3">
    <source>
        <dbReference type="Pfam" id="PF04195"/>
    </source>
</evidence>
<reference evidence="4" key="1">
    <citation type="submission" date="2022-12" db="EMBL/GenBank/DDBJ databases">
        <title>Draft genome assemblies for two species of Escallonia (Escalloniales).</title>
        <authorList>
            <person name="Chanderbali A."/>
            <person name="Dervinis C."/>
            <person name="Anghel I."/>
            <person name="Soltis D."/>
            <person name="Soltis P."/>
            <person name="Zapata F."/>
        </authorList>
    </citation>
    <scope>NUCLEOTIDE SEQUENCE</scope>
    <source>
        <strain evidence="4">UCBG64.0493</strain>
        <tissue evidence="4">Leaf</tissue>
    </source>
</reference>
<feature type="region of interest" description="Disordered" evidence="2">
    <location>
        <begin position="383"/>
        <end position="414"/>
    </location>
</feature>
<dbReference type="InterPro" id="IPR007321">
    <property type="entry name" value="Transposase_28"/>
</dbReference>
<protein>
    <recommendedName>
        <fullName evidence="3">Transposase (putative) gypsy type domain-containing protein</fullName>
    </recommendedName>
</protein>
<accession>A0AA89BB93</accession>
<evidence type="ECO:0000256" key="1">
    <source>
        <dbReference type="SAM" id="Coils"/>
    </source>
</evidence>
<dbReference type="Proteomes" id="UP001188597">
    <property type="component" value="Unassembled WGS sequence"/>
</dbReference>
<feature type="coiled-coil region" evidence="1">
    <location>
        <begin position="296"/>
        <end position="327"/>
    </location>
</feature>
<organism evidence="4 5">
    <name type="scientific">Escallonia herrerae</name>
    <dbReference type="NCBI Taxonomy" id="1293975"/>
    <lineage>
        <taxon>Eukaryota</taxon>
        <taxon>Viridiplantae</taxon>
        <taxon>Streptophyta</taxon>
        <taxon>Embryophyta</taxon>
        <taxon>Tracheophyta</taxon>
        <taxon>Spermatophyta</taxon>
        <taxon>Magnoliopsida</taxon>
        <taxon>eudicotyledons</taxon>
        <taxon>Gunneridae</taxon>
        <taxon>Pentapetalae</taxon>
        <taxon>asterids</taxon>
        <taxon>campanulids</taxon>
        <taxon>Escalloniales</taxon>
        <taxon>Escalloniaceae</taxon>
        <taxon>Escallonia</taxon>
    </lineage>
</organism>
<gene>
    <name evidence="4" type="ORF">RJ639_035432</name>
</gene>
<evidence type="ECO:0000313" key="5">
    <source>
        <dbReference type="Proteomes" id="UP001188597"/>
    </source>
</evidence>
<evidence type="ECO:0000256" key="2">
    <source>
        <dbReference type="SAM" id="MobiDB-lite"/>
    </source>
</evidence>
<feature type="domain" description="Transposase (putative) gypsy type" evidence="3">
    <location>
        <begin position="148"/>
        <end position="190"/>
    </location>
</feature>
<keyword evidence="1" id="KW-0175">Coiled coil</keyword>
<keyword evidence="5" id="KW-1185">Reference proteome</keyword>
<dbReference type="AlphaFoldDB" id="A0AA89BB93"/>
<comment type="caution">
    <text evidence="4">The sequence shown here is derived from an EMBL/GenBank/DDBJ whole genome shotgun (WGS) entry which is preliminary data.</text>
</comment>
<dbReference type="Pfam" id="PF04195">
    <property type="entry name" value="Transposase_28"/>
    <property type="match status" value="1"/>
</dbReference>